<accession>A0A378MBD1</accession>
<dbReference type="Pfam" id="PF09911">
    <property type="entry name" value="DUF2140"/>
    <property type="match status" value="1"/>
</dbReference>
<dbReference type="AlphaFoldDB" id="A0A378MBD1"/>
<dbReference type="InterPro" id="IPR018672">
    <property type="entry name" value="DUF2140"/>
</dbReference>
<proteinExistence type="predicted"/>
<dbReference type="Proteomes" id="UP000254879">
    <property type="component" value="Unassembled WGS sequence"/>
</dbReference>
<dbReference type="OrthoDB" id="2412610at2"/>
<organism evidence="1 2">
    <name type="scientific">Listeria grayi</name>
    <name type="common">Listeria murrayi</name>
    <dbReference type="NCBI Taxonomy" id="1641"/>
    <lineage>
        <taxon>Bacteria</taxon>
        <taxon>Bacillati</taxon>
        <taxon>Bacillota</taxon>
        <taxon>Bacilli</taxon>
        <taxon>Bacillales</taxon>
        <taxon>Listeriaceae</taxon>
        <taxon>Listeria</taxon>
    </lineage>
</organism>
<dbReference type="EMBL" id="UGPG01000001">
    <property type="protein sequence ID" value="STY42816.1"/>
    <property type="molecule type" value="Genomic_DNA"/>
</dbReference>
<evidence type="ECO:0000313" key="2">
    <source>
        <dbReference type="Proteomes" id="UP000254879"/>
    </source>
</evidence>
<protein>
    <submittedName>
        <fullName evidence="1">Uncharacterized protein conserved in bacteria</fullName>
    </submittedName>
</protein>
<evidence type="ECO:0000313" key="1">
    <source>
        <dbReference type="EMBL" id="STY42816.1"/>
    </source>
</evidence>
<gene>
    <name evidence="1" type="ORF">NCTC10815_00063</name>
</gene>
<sequence length="203" mass="23207">MSERINRNKGKRNPWKLAFWITIGIILVFLAWIFVSIFILSPQSEPEPAKLISNKKAVPFHTTTTKADLNKLVATYLQDFSNEQDIGYDIFVGNKVYFKATGHLFDHPIELRLSFLPTVVDDGNVQLKLEDMSVGALPLPVSYVMRYVSKSFTFPDWVTIIPKKQEIYLDLTRLKLKGDTKVSIDTLDLKKDDISFTLLVPVK</sequence>
<dbReference type="RefSeq" id="WP_003758519.1">
    <property type="nucleotide sequence ID" value="NZ_CABKNG010000002.1"/>
</dbReference>
<name>A0A378MBD1_LISGR</name>
<reference evidence="1 2" key="1">
    <citation type="submission" date="2018-06" db="EMBL/GenBank/DDBJ databases">
        <authorList>
            <consortium name="Pathogen Informatics"/>
            <person name="Doyle S."/>
        </authorList>
    </citation>
    <scope>NUCLEOTIDE SEQUENCE [LARGE SCALE GENOMIC DNA]</scope>
    <source>
        <strain evidence="2">NCTC 10815</strain>
    </source>
</reference>